<keyword evidence="1" id="KW-0812">Transmembrane</keyword>
<feature type="transmembrane region" description="Helical" evidence="1">
    <location>
        <begin position="76"/>
        <end position="99"/>
    </location>
</feature>
<dbReference type="AlphaFoldDB" id="A0A011UE38"/>
<gene>
    <name evidence="2" type="ORF">RASY3_11180</name>
</gene>
<evidence type="ECO:0000256" key="1">
    <source>
        <dbReference type="SAM" id="Phobius"/>
    </source>
</evidence>
<proteinExistence type="predicted"/>
<organism evidence="2 3">
    <name type="scientific">Ruminococcus albus SY3</name>
    <dbReference type="NCBI Taxonomy" id="1341156"/>
    <lineage>
        <taxon>Bacteria</taxon>
        <taxon>Bacillati</taxon>
        <taxon>Bacillota</taxon>
        <taxon>Clostridia</taxon>
        <taxon>Eubacteriales</taxon>
        <taxon>Oscillospiraceae</taxon>
        <taxon>Ruminococcus</taxon>
    </lineage>
</organism>
<feature type="transmembrane region" description="Helical" evidence="1">
    <location>
        <begin position="130"/>
        <end position="148"/>
    </location>
</feature>
<keyword evidence="3" id="KW-1185">Reference proteome</keyword>
<evidence type="ECO:0000313" key="3">
    <source>
        <dbReference type="Proteomes" id="UP000021369"/>
    </source>
</evidence>
<dbReference type="EMBL" id="JEOB01000003">
    <property type="protein sequence ID" value="EXM38889.1"/>
    <property type="molecule type" value="Genomic_DNA"/>
</dbReference>
<keyword evidence="1" id="KW-0472">Membrane</keyword>
<keyword evidence="1" id="KW-1133">Transmembrane helix</keyword>
<dbReference type="PATRIC" id="fig|1341156.4.peg.2180"/>
<feature type="transmembrane region" description="Helical" evidence="1">
    <location>
        <begin position="187"/>
        <end position="208"/>
    </location>
</feature>
<feature type="transmembrane region" description="Helical" evidence="1">
    <location>
        <begin position="105"/>
        <end position="123"/>
    </location>
</feature>
<protein>
    <submittedName>
        <fullName evidence="2">Membrane protein</fullName>
    </submittedName>
</protein>
<accession>A0A011UE38</accession>
<dbReference type="Proteomes" id="UP000021369">
    <property type="component" value="Unassembled WGS sequence"/>
</dbReference>
<feature type="transmembrane region" description="Helical" evidence="1">
    <location>
        <begin position="45"/>
        <end position="64"/>
    </location>
</feature>
<dbReference type="RefSeq" id="WP_051506499.1">
    <property type="nucleotide sequence ID" value="NZ_JEOB01000003.1"/>
</dbReference>
<comment type="caution">
    <text evidence="2">The sequence shown here is derived from an EMBL/GenBank/DDBJ whole genome shotgun (WGS) entry which is preliminary data.</text>
</comment>
<feature type="transmembrane region" description="Helical" evidence="1">
    <location>
        <begin position="20"/>
        <end position="39"/>
    </location>
</feature>
<name>A0A011UE38_RUMAL</name>
<evidence type="ECO:0000313" key="2">
    <source>
        <dbReference type="EMBL" id="EXM38889.1"/>
    </source>
</evidence>
<sequence length="290" mass="33071">MIKNAVKKLFGGVELSWLKLIIMAVIAGALTAVFAIVPVLGHTSFHAMVVTFEVWIFFGIFIIMNSRSNLDSALKCFVFFLISQPLVYLIQVPFSPLGWELFGYYPYWFIWTLLCLPMGYIGYWMKKDKWWGYLILLPMILLTGTSYMEYFSEFQFSMPKYILIALFCACMMIFYPVLIFSGKKIRTVGAVVGGVCVVGLTVLCLVKPPVYSACIMSEEEGGFDENYSVYLADDKYGSVEIAYTEAIDEYMIQADFRCAGDTVMVLESPDGDKREYDVHIERDTYTVSER</sequence>
<reference evidence="2 3" key="1">
    <citation type="submission" date="2013-06" db="EMBL/GenBank/DDBJ databases">
        <title>Rumen cellulosomics: divergent fiber-degrading strategies revealed by comparative genome-wide analysis of six Ruminococcal strains.</title>
        <authorList>
            <person name="Dassa B."/>
            <person name="Borovok I."/>
            <person name="Lamed R."/>
            <person name="Flint H."/>
            <person name="Yeoman C.J."/>
            <person name="White B."/>
            <person name="Bayer E.A."/>
        </authorList>
    </citation>
    <scope>NUCLEOTIDE SEQUENCE [LARGE SCALE GENOMIC DNA]</scope>
    <source>
        <strain evidence="2 3">SY3</strain>
    </source>
</reference>
<feature type="transmembrane region" description="Helical" evidence="1">
    <location>
        <begin position="160"/>
        <end position="180"/>
    </location>
</feature>
<dbReference type="OrthoDB" id="1818256at2"/>